<dbReference type="Proteomes" id="UP001501747">
    <property type="component" value="Unassembled WGS sequence"/>
</dbReference>
<sequence length="399" mass="42629">MGGHGGVAGGYAVLDVETTGLSSGWHDRVVEIGVVLLDRDGAVVGDWCTLVNPGRDLGPQHIHGILAADVRRAPTFPEIAAELAGVLAGRVIVAHNLAFDARFIAAEFARAGMAVPVRSDLGLCTMELSRSYLTTSSRSLAACCAVAGIPLQRAHSALDDAYAAAGLMVTYLGMAEGREPWRELVEDALNRPWPVSPAGPQGETVRRGVSDTGLFVERIPHSAGPLSTVDGYLEVLDRTLIDRVLSASEQDELVEAAAQRGIDRATAEVLHRKYLAEFAPPSPADRAAVADLLGLPAELADRPAVRAVWGTFALCPGDRITFTGETVKPRELWQDEARARRLVVSPPNICKWTRVLVAADPDSLSTKARKARDYGVPVVVEDGFARLLAEMPVREGSRV</sequence>
<dbReference type="RefSeq" id="WP_344884903.1">
    <property type="nucleotide sequence ID" value="NZ_BAABAL010000026.1"/>
</dbReference>
<keyword evidence="1" id="KW-0540">Nuclease</keyword>
<dbReference type="Gene3D" id="3.40.50.10190">
    <property type="entry name" value="BRCT domain"/>
    <property type="match status" value="1"/>
</dbReference>
<dbReference type="InterPro" id="IPR012337">
    <property type="entry name" value="RNaseH-like_sf"/>
</dbReference>
<dbReference type="InterPro" id="IPR036420">
    <property type="entry name" value="BRCT_dom_sf"/>
</dbReference>
<evidence type="ECO:0000259" key="4">
    <source>
        <dbReference type="SMART" id="SM00479"/>
    </source>
</evidence>
<dbReference type="EMBL" id="BAABAL010000026">
    <property type="protein sequence ID" value="GAA4034478.1"/>
    <property type="molecule type" value="Genomic_DNA"/>
</dbReference>
<dbReference type="Gene3D" id="3.30.420.10">
    <property type="entry name" value="Ribonuclease H-like superfamily/Ribonuclease H"/>
    <property type="match status" value="1"/>
</dbReference>
<gene>
    <name evidence="5" type="ORF">GCM10022247_69590</name>
</gene>
<dbReference type="InterPro" id="IPR013520">
    <property type="entry name" value="Ribonucl_H"/>
</dbReference>
<dbReference type="SMART" id="SM00479">
    <property type="entry name" value="EXOIII"/>
    <property type="match status" value="1"/>
</dbReference>
<keyword evidence="2" id="KW-0378">Hydrolase</keyword>
<keyword evidence="6" id="KW-1185">Reference proteome</keyword>
<keyword evidence="3" id="KW-0269">Exonuclease</keyword>
<name>A0ABP7U3N1_9PSEU</name>
<feature type="domain" description="Exonuclease" evidence="4">
    <location>
        <begin position="10"/>
        <end position="177"/>
    </location>
</feature>
<reference evidence="6" key="1">
    <citation type="journal article" date="2019" name="Int. J. Syst. Evol. Microbiol.">
        <title>The Global Catalogue of Microorganisms (GCM) 10K type strain sequencing project: providing services to taxonomists for standard genome sequencing and annotation.</title>
        <authorList>
            <consortium name="The Broad Institute Genomics Platform"/>
            <consortium name="The Broad Institute Genome Sequencing Center for Infectious Disease"/>
            <person name="Wu L."/>
            <person name="Ma J."/>
        </authorList>
    </citation>
    <scope>NUCLEOTIDE SEQUENCE [LARGE SCALE GENOMIC DNA]</scope>
    <source>
        <strain evidence="6">JCM 17342</strain>
    </source>
</reference>
<dbReference type="PANTHER" id="PTHR30231:SF4">
    <property type="entry name" value="PROTEIN NEN2"/>
    <property type="match status" value="1"/>
</dbReference>
<dbReference type="PANTHER" id="PTHR30231">
    <property type="entry name" value="DNA POLYMERASE III SUBUNIT EPSILON"/>
    <property type="match status" value="1"/>
</dbReference>
<evidence type="ECO:0000313" key="5">
    <source>
        <dbReference type="EMBL" id="GAA4034478.1"/>
    </source>
</evidence>
<proteinExistence type="predicted"/>
<evidence type="ECO:0000256" key="1">
    <source>
        <dbReference type="ARBA" id="ARBA00022722"/>
    </source>
</evidence>
<dbReference type="Pfam" id="PF00929">
    <property type="entry name" value="RNase_T"/>
    <property type="match status" value="1"/>
</dbReference>
<dbReference type="CDD" id="cd06127">
    <property type="entry name" value="DEDDh"/>
    <property type="match status" value="1"/>
</dbReference>
<organism evidence="5 6">
    <name type="scientific">Allokutzneria multivorans</name>
    <dbReference type="NCBI Taxonomy" id="1142134"/>
    <lineage>
        <taxon>Bacteria</taxon>
        <taxon>Bacillati</taxon>
        <taxon>Actinomycetota</taxon>
        <taxon>Actinomycetes</taxon>
        <taxon>Pseudonocardiales</taxon>
        <taxon>Pseudonocardiaceae</taxon>
        <taxon>Allokutzneria</taxon>
    </lineage>
</organism>
<accession>A0ABP7U3N1</accession>
<evidence type="ECO:0000313" key="6">
    <source>
        <dbReference type="Proteomes" id="UP001501747"/>
    </source>
</evidence>
<dbReference type="InterPro" id="IPR036397">
    <property type="entry name" value="RNaseH_sf"/>
</dbReference>
<protein>
    <recommendedName>
        <fullName evidence="4">Exonuclease domain-containing protein</fullName>
    </recommendedName>
</protein>
<dbReference type="SUPFAM" id="SSF53098">
    <property type="entry name" value="Ribonuclease H-like"/>
    <property type="match status" value="1"/>
</dbReference>
<evidence type="ECO:0000256" key="3">
    <source>
        <dbReference type="ARBA" id="ARBA00022839"/>
    </source>
</evidence>
<comment type="caution">
    <text evidence="5">The sequence shown here is derived from an EMBL/GenBank/DDBJ whole genome shotgun (WGS) entry which is preliminary data.</text>
</comment>
<evidence type="ECO:0000256" key="2">
    <source>
        <dbReference type="ARBA" id="ARBA00022801"/>
    </source>
</evidence>